<accession>A0A1H2IGI3</accession>
<reference evidence="1 2" key="1">
    <citation type="submission" date="2016-10" db="EMBL/GenBank/DDBJ databases">
        <authorList>
            <person name="de Groot N.N."/>
        </authorList>
    </citation>
    <scope>NUCLEOTIDE SEQUENCE [LARGE SCALE GENOMIC DNA]</scope>
    <source>
        <strain evidence="1 2">DSM 44215</strain>
    </source>
</reference>
<dbReference type="STRING" id="158898.SAMN04488548_1341125"/>
<gene>
    <name evidence="1" type="ORF">SAMN04488548_1341125</name>
</gene>
<sequence length="100" mass="11331">MNPEHLDNLIRHCEEYTGRPWDGSVEHATAAADMAAEIVDILHAHVDWLSGCKERVERAGLPWNTRTCRDQSRRDGDLAAPPQWIGNYSENCTPAHLLNR</sequence>
<dbReference type="OrthoDB" id="4380802at2"/>
<organism evidence="1 2">
    <name type="scientific">Gordonia westfalica</name>
    <dbReference type="NCBI Taxonomy" id="158898"/>
    <lineage>
        <taxon>Bacteria</taxon>
        <taxon>Bacillati</taxon>
        <taxon>Actinomycetota</taxon>
        <taxon>Actinomycetes</taxon>
        <taxon>Mycobacteriales</taxon>
        <taxon>Gordoniaceae</taxon>
        <taxon>Gordonia</taxon>
    </lineage>
</organism>
<dbReference type="AlphaFoldDB" id="A0A1H2IGI3"/>
<dbReference type="RefSeq" id="WP_074849490.1">
    <property type="nucleotide sequence ID" value="NZ_FNLM01000034.1"/>
</dbReference>
<dbReference type="EMBL" id="FNLM01000034">
    <property type="protein sequence ID" value="SDU43111.1"/>
    <property type="molecule type" value="Genomic_DNA"/>
</dbReference>
<protein>
    <submittedName>
        <fullName evidence="1">Uncharacterized protein</fullName>
    </submittedName>
</protein>
<proteinExistence type="predicted"/>
<evidence type="ECO:0000313" key="2">
    <source>
        <dbReference type="Proteomes" id="UP000183180"/>
    </source>
</evidence>
<name>A0A1H2IGI3_9ACTN</name>
<dbReference type="Proteomes" id="UP000183180">
    <property type="component" value="Unassembled WGS sequence"/>
</dbReference>
<evidence type="ECO:0000313" key="1">
    <source>
        <dbReference type="EMBL" id="SDU43111.1"/>
    </source>
</evidence>